<gene>
    <name evidence="1" type="ORF">MANES_04G059000</name>
</gene>
<dbReference type="AlphaFoldDB" id="A0A2C9VZU8"/>
<proteinExistence type="predicted"/>
<reference evidence="1" key="1">
    <citation type="submission" date="2016-02" db="EMBL/GenBank/DDBJ databases">
        <title>WGS assembly of Manihot esculenta.</title>
        <authorList>
            <person name="Bredeson J.V."/>
            <person name="Prochnik S.E."/>
            <person name="Lyons J.B."/>
            <person name="Schmutz J."/>
            <person name="Grimwood J."/>
            <person name="Vrebalov J."/>
            <person name="Bart R.S."/>
            <person name="Amuge T."/>
            <person name="Ferguson M.E."/>
            <person name="Green R."/>
            <person name="Putnam N."/>
            <person name="Stites J."/>
            <person name="Rounsley S."/>
            <person name="Rokhsar D.S."/>
        </authorList>
    </citation>
    <scope>NUCLEOTIDE SEQUENCE [LARGE SCALE GENOMIC DNA]</scope>
    <source>
        <tissue evidence="1">Leaf</tissue>
    </source>
</reference>
<protein>
    <submittedName>
        <fullName evidence="1">Uncharacterized protein</fullName>
    </submittedName>
</protein>
<sequence length="110" mass="12536">MCNLSRAWSLPFLVAAVAAIIKAVIITYPIHLSQSQIFTIAAHEHGLYLSLSPYNFITASKEQIVLDTTRSICFFQYLNIFGLKVTNLFNHIKLLKPYCFEIIYTCFVIS</sequence>
<accession>A0A2C9VZU8</accession>
<dbReference type="EMBL" id="CM004390">
    <property type="protein sequence ID" value="OAY52116.1"/>
    <property type="molecule type" value="Genomic_DNA"/>
</dbReference>
<organism evidence="1">
    <name type="scientific">Manihot esculenta</name>
    <name type="common">Cassava</name>
    <name type="synonym">Jatropha manihot</name>
    <dbReference type="NCBI Taxonomy" id="3983"/>
    <lineage>
        <taxon>Eukaryota</taxon>
        <taxon>Viridiplantae</taxon>
        <taxon>Streptophyta</taxon>
        <taxon>Embryophyta</taxon>
        <taxon>Tracheophyta</taxon>
        <taxon>Spermatophyta</taxon>
        <taxon>Magnoliopsida</taxon>
        <taxon>eudicotyledons</taxon>
        <taxon>Gunneridae</taxon>
        <taxon>Pentapetalae</taxon>
        <taxon>rosids</taxon>
        <taxon>fabids</taxon>
        <taxon>Malpighiales</taxon>
        <taxon>Euphorbiaceae</taxon>
        <taxon>Crotonoideae</taxon>
        <taxon>Manihoteae</taxon>
        <taxon>Manihot</taxon>
    </lineage>
</organism>
<name>A0A2C9VZU8_MANES</name>
<evidence type="ECO:0000313" key="1">
    <source>
        <dbReference type="EMBL" id="OAY52116.1"/>
    </source>
</evidence>